<dbReference type="AlphaFoldDB" id="A0A1T1HG69"/>
<dbReference type="CDD" id="cd11386">
    <property type="entry name" value="MCP_signal"/>
    <property type="match status" value="1"/>
</dbReference>
<keyword evidence="5 7" id="KW-0807">Transducer</keyword>
<evidence type="ECO:0000256" key="6">
    <source>
        <dbReference type="ARBA" id="ARBA00029447"/>
    </source>
</evidence>
<keyword evidence="4 8" id="KW-0472">Membrane</keyword>
<dbReference type="GO" id="GO:0007165">
    <property type="term" value="P:signal transduction"/>
    <property type="evidence" value="ECO:0007669"/>
    <property type="project" value="UniProtKB-KW"/>
</dbReference>
<feature type="transmembrane region" description="Helical" evidence="8">
    <location>
        <begin position="298"/>
        <end position="321"/>
    </location>
</feature>
<keyword evidence="12" id="KW-1185">Reference proteome</keyword>
<dbReference type="FunFam" id="1.10.287.950:FF:000001">
    <property type="entry name" value="Methyl-accepting chemotaxis sensory transducer"/>
    <property type="match status" value="1"/>
</dbReference>
<dbReference type="InterPro" id="IPR032255">
    <property type="entry name" value="HBM"/>
</dbReference>
<evidence type="ECO:0000256" key="3">
    <source>
        <dbReference type="ARBA" id="ARBA00022989"/>
    </source>
</evidence>
<evidence type="ECO:0000256" key="2">
    <source>
        <dbReference type="ARBA" id="ARBA00022692"/>
    </source>
</evidence>
<dbReference type="Proteomes" id="UP000190064">
    <property type="component" value="Unassembled WGS sequence"/>
</dbReference>
<proteinExistence type="inferred from homology"/>
<evidence type="ECO:0008006" key="13">
    <source>
        <dbReference type="Google" id="ProtNLM"/>
    </source>
</evidence>
<feature type="domain" description="Methyl-accepting transducer" evidence="9">
    <location>
        <begin position="376"/>
        <end position="612"/>
    </location>
</feature>
<dbReference type="STRING" id="966.BTA35_0204850"/>
<evidence type="ECO:0000259" key="9">
    <source>
        <dbReference type="PROSITE" id="PS50111"/>
    </source>
</evidence>
<dbReference type="RefSeq" id="WP_160055069.1">
    <property type="nucleotide sequence ID" value="NZ_FXTS01000004.1"/>
</dbReference>
<organism evidence="11 12">
    <name type="scientific">Oceanospirillum linum</name>
    <dbReference type="NCBI Taxonomy" id="966"/>
    <lineage>
        <taxon>Bacteria</taxon>
        <taxon>Pseudomonadati</taxon>
        <taxon>Pseudomonadota</taxon>
        <taxon>Gammaproteobacteria</taxon>
        <taxon>Oceanospirillales</taxon>
        <taxon>Oceanospirillaceae</taxon>
        <taxon>Oceanospirillum</taxon>
    </lineage>
</organism>
<evidence type="ECO:0000313" key="11">
    <source>
        <dbReference type="EMBL" id="OOV88806.1"/>
    </source>
</evidence>
<accession>A0A1T1HG69</accession>
<dbReference type="SMART" id="SM00283">
    <property type="entry name" value="MA"/>
    <property type="match status" value="1"/>
</dbReference>
<dbReference type="EMBL" id="MTSD02000001">
    <property type="protein sequence ID" value="OOV88806.1"/>
    <property type="molecule type" value="Genomic_DNA"/>
</dbReference>
<evidence type="ECO:0000256" key="8">
    <source>
        <dbReference type="SAM" id="Phobius"/>
    </source>
</evidence>
<gene>
    <name evidence="11" type="ORF">BTA35_0204850</name>
</gene>
<sequence>MFTQLRLAQQLAIGFGVLILFSVVLTLFSYKGLSDSSRGVQQYRGFVADTNIASHLQSSMLMQGADVQSYLVHQGQSTLEHYQKQEREVAELILTAKSQFKDPKRLALIKDTEAQIEQFQQAFDQVKVQIGLIDRITEQQLYPAGFEIRKTMTTLIENAYLNGVGDTIFYAASVQEHLLLGRLYANRYLISRNKEHYDRAVKELDDIMPNTLQLLKNALDGEESELLAHFEKNHQAFLSSLDDVYRSASQVTQITQETIIPLSVDITVKTNQIKQDILKDQEQVGPKLQQDIENLTDLILFVSAIVVVAGIVFTIVMLRVIKQPIGGEPRDIAAITRQIASGDLKVKHQENSTGILQSVSHMAEQLRTIIASITHTGSQLQDTAQSASAVAQQTHAVVNEQQSRIEQIAAAATEMAASIHDVVNHSESSAQAASTGMDYAAQGKETVQRTLEAINDLADNVEKSVEIIQSLEASSTNIGSVTEVIQTISEQTNLLALNAAIEAARAGESGRGFAVVADEVRNLAQRSQDSAQTIQDMINQLQSDINHAVEAMLTSRDKALNTVEQSEKTGAALDTIVESIRQINEMNTQVVTAVSQQSSVAEEISLNITAVTQLSDQTVEGALQTADASSELSKISKELAKTVDHFKL</sequence>
<evidence type="ECO:0000313" key="12">
    <source>
        <dbReference type="Proteomes" id="UP000190064"/>
    </source>
</evidence>
<evidence type="ECO:0000256" key="4">
    <source>
        <dbReference type="ARBA" id="ARBA00023136"/>
    </source>
</evidence>
<dbReference type="GO" id="GO:0006935">
    <property type="term" value="P:chemotaxis"/>
    <property type="evidence" value="ECO:0007669"/>
    <property type="project" value="InterPro"/>
</dbReference>
<dbReference type="Pfam" id="PF00015">
    <property type="entry name" value="MCPsignal"/>
    <property type="match status" value="1"/>
</dbReference>
<evidence type="ECO:0000256" key="7">
    <source>
        <dbReference type="PROSITE-ProRule" id="PRU00284"/>
    </source>
</evidence>
<keyword evidence="3 8" id="KW-1133">Transmembrane helix</keyword>
<dbReference type="GO" id="GO:0016020">
    <property type="term" value="C:membrane"/>
    <property type="evidence" value="ECO:0007669"/>
    <property type="project" value="UniProtKB-SubCell"/>
</dbReference>
<dbReference type="SUPFAM" id="SSF58104">
    <property type="entry name" value="Methyl-accepting chemotaxis protein (MCP) signaling domain"/>
    <property type="match status" value="1"/>
</dbReference>
<evidence type="ECO:0000256" key="5">
    <source>
        <dbReference type="ARBA" id="ARBA00023224"/>
    </source>
</evidence>
<evidence type="ECO:0000259" key="10">
    <source>
        <dbReference type="PROSITE" id="PS51753"/>
    </source>
</evidence>
<feature type="domain" description="HBM" evidence="10">
    <location>
        <begin position="45"/>
        <end position="285"/>
    </location>
</feature>
<dbReference type="SMART" id="SM01358">
    <property type="entry name" value="HBM"/>
    <property type="match status" value="1"/>
</dbReference>
<reference evidence="11" key="1">
    <citation type="submission" date="2017-02" db="EMBL/GenBank/DDBJ databases">
        <title>Draft Genome Sequence of the Salt Water Bacterium Oceanospirillum linum ATCC 11336.</title>
        <authorList>
            <person name="Trachtenberg A.M."/>
            <person name="Carney J.G."/>
            <person name="Linnane J.D."/>
            <person name="Rheaume B.A."/>
            <person name="Pitts N.L."/>
            <person name="Mykles D.L."/>
            <person name="Maclea K.S."/>
        </authorList>
    </citation>
    <scope>NUCLEOTIDE SEQUENCE [LARGE SCALE GENOMIC DNA]</scope>
    <source>
        <strain evidence="11">ATCC 11336</strain>
    </source>
</reference>
<evidence type="ECO:0000256" key="1">
    <source>
        <dbReference type="ARBA" id="ARBA00004141"/>
    </source>
</evidence>
<protein>
    <recommendedName>
        <fullName evidence="13">Methyl-accepting transducer domain-containing protein</fullName>
    </recommendedName>
</protein>
<name>A0A1T1HG69_OCELI</name>
<dbReference type="GO" id="GO:0004888">
    <property type="term" value="F:transmembrane signaling receptor activity"/>
    <property type="evidence" value="ECO:0007669"/>
    <property type="project" value="InterPro"/>
</dbReference>
<dbReference type="PANTHER" id="PTHR32089:SF119">
    <property type="entry name" value="METHYL-ACCEPTING CHEMOTAXIS PROTEIN CTPL"/>
    <property type="match status" value="1"/>
</dbReference>
<dbReference type="PROSITE" id="PS51753">
    <property type="entry name" value="HBM"/>
    <property type="match status" value="1"/>
</dbReference>
<feature type="transmembrane region" description="Helical" evidence="8">
    <location>
        <begin position="12"/>
        <end position="30"/>
    </location>
</feature>
<dbReference type="PROSITE" id="PS50111">
    <property type="entry name" value="CHEMOTAXIS_TRANSDUC_2"/>
    <property type="match status" value="1"/>
</dbReference>
<dbReference type="InterPro" id="IPR004090">
    <property type="entry name" value="Chemotax_Me-accpt_rcpt"/>
</dbReference>
<comment type="subcellular location">
    <subcellularLocation>
        <location evidence="1">Membrane</location>
        <topology evidence="1">Multi-pass membrane protein</topology>
    </subcellularLocation>
</comment>
<dbReference type="Gene3D" id="1.10.287.950">
    <property type="entry name" value="Methyl-accepting chemotaxis protein"/>
    <property type="match status" value="1"/>
</dbReference>
<dbReference type="PRINTS" id="PR00260">
    <property type="entry name" value="CHEMTRNSDUCR"/>
</dbReference>
<keyword evidence="2 8" id="KW-0812">Transmembrane</keyword>
<dbReference type="InterPro" id="IPR004089">
    <property type="entry name" value="MCPsignal_dom"/>
</dbReference>
<comment type="caution">
    <text evidence="11">The sequence shown here is derived from an EMBL/GenBank/DDBJ whole genome shotgun (WGS) entry which is preliminary data.</text>
</comment>
<dbReference type="PANTHER" id="PTHR32089">
    <property type="entry name" value="METHYL-ACCEPTING CHEMOTAXIS PROTEIN MCPB"/>
    <property type="match status" value="1"/>
</dbReference>
<comment type="similarity">
    <text evidence="6">Belongs to the methyl-accepting chemotaxis (MCP) protein family.</text>
</comment>